<keyword evidence="2" id="KW-1003">Cell membrane</keyword>
<feature type="transmembrane region" description="Helical" evidence="6">
    <location>
        <begin position="490"/>
        <end position="514"/>
    </location>
</feature>
<dbReference type="PANTHER" id="PTHR30287:SF1">
    <property type="entry name" value="INNER MEMBRANE PROTEIN"/>
    <property type="match status" value="1"/>
</dbReference>
<evidence type="ECO:0000256" key="3">
    <source>
        <dbReference type="ARBA" id="ARBA00022692"/>
    </source>
</evidence>
<evidence type="ECO:0000259" key="8">
    <source>
        <dbReference type="Pfam" id="PF12704"/>
    </source>
</evidence>
<feature type="transmembrane region" description="Helical" evidence="6">
    <location>
        <begin position="730"/>
        <end position="754"/>
    </location>
</feature>
<feature type="transmembrane region" description="Helical" evidence="6">
    <location>
        <begin position="410"/>
        <end position="429"/>
    </location>
</feature>
<evidence type="ECO:0000313" key="9">
    <source>
        <dbReference type="EMBL" id="SFP73627.1"/>
    </source>
</evidence>
<keyword evidence="10" id="KW-1185">Reference proteome</keyword>
<feature type="domain" description="ABC3 transporter permease C-terminal" evidence="7">
    <location>
        <begin position="275"/>
        <end position="394"/>
    </location>
</feature>
<feature type="transmembrane region" description="Helical" evidence="6">
    <location>
        <begin position="362"/>
        <end position="389"/>
    </location>
</feature>
<proteinExistence type="predicted"/>
<feature type="transmembrane region" description="Helical" evidence="6">
    <location>
        <begin position="34"/>
        <end position="55"/>
    </location>
</feature>
<dbReference type="Pfam" id="PF12704">
    <property type="entry name" value="MacB_PCD"/>
    <property type="match status" value="1"/>
</dbReference>
<feature type="domain" description="MacB-like periplasmic core" evidence="8">
    <location>
        <begin position="35"/>
        <end position="241"/>
    </location>
</feature>
<feature type="transmembrane region" description="Helical" evidence="6">
    <location>
        <begin position="775"/>
        <end position="805"/>
    </location>
</feature>
<dbReference type="STRING" id="1227077.SAMN04515668_0174"/>
<feature type="transmembrane region" description="Helical" evidence="6">
    <location>
        <begin position="817"/>
        <end position="838"/>
    </location>
</feature>
<evidence type="ECO:0000256" key="6">
    <source>
        <dbReference type="SAM" id="Phobius"/>
    </source>
</evidence>
<evidence type="ECO:0000259" key="7">
    <source>
        <dbReference type="Pfam" id="PF02687"/>
    </source>
</evidence>
<dbReference type="InterPro" id="IPR003838">
    <property type="entry name" value="ABC3_permease_C"/>
</dbReference>
<keyword evidence="3 6" id="KW-0812">Transmembrane</keyword>
<protein>
    <submittedName>
        <fullName evidence="9">Putative ABC transport system permease protein</fullName>
    </submittedName>
</protein>
<keyword evidence="5 6" id="KW-0472">Membrane</keyword>
<evidence type="ECO:0000256" key="5">
    <source>
        <dbReference type="ARBA" id="ARBA00023136"/>
    </source>
</evidence>
<keyword evidence="4 6" id="KW-1133">Transmembrane helix</keyword>
<name>A0A1I5SSZ3_HYMAR</name>
<dbReference type="Pfam" id="PF02687">
    <property type="entry name" value="FtsX"/>
    <property type="match status" value="2"/>
</dbReference>
<feature type="transmembrane region" description="Helical" evidence="6">
    <location>
        <begin position="272"/>
        <end position="296"/>
    </location>
</feature>
<evidence type="ECO:0000256" key="1">
    <source>
        <dbReference type="ARBA" id="ARBA00004651"/>
    </source>
</evidence>
<evidence type="ECO:0000313" key="10">
    <source>
        <dbReference type="Proteomes" id="UP000199029"/>
    </source>
</evidence>
<dbReference type="InterPro" id="IPR025857">
    <property type="entry name" value="MacB_PCD"/>
</dbReference>
<comment type="subcellular location">
    <subcellularLocation>
        <location evidence="1">Cell membrane</location>
        <topology evidence="1">Multi-pass membrane protein</topology>
    </subcellularLocation>
</comment>
<dbReference type="EMBL" id="FOXS01000001">
    <property type="protein sequence ID" value="SFP73627.1"/>
    <property type="molecule type" value="Genomic_DNA"/>
</dbReference>
<dbReference type="AlphaFoldDB" id="A0A1I5SSZ3"/>
<feature type="domain" description="ABC3 transporter permease C-terminal" evidence="7">
    <location>
        <begin position="734"/>
        <end position="840"/>
    </location>
</feature>
<evidence type="ECO:0000256" key="2">
    <source>
        <dbReference type="ARBA" id="ARBA00022475"/>
    </source>
</evidence>
<sequence>MPSPVLKPQPTARPGLGWLLRMAWRDSRRSRARLLLFMASIILGIAALVGIRSFGDNLALSVNEQARELVGADLVLSSGGRRFPQNLQPALDSLGTARTQEIAFASLVEFRPGRGVRLVQVRARDGGFFYGDWQTEPRTAAERFSQPGAAPGALVDDVLLAQFNAKIGDSVQIGKVTLPIIGRVLKTPGQTGISTAVAPTVFIPESLVAATALVQQGSRVQYRRSFRFAPGVDVEAAIKPLQSRLDKADIDTDTVASRQKQIGRSFADLTRYLSLVAFVALLLGCVGVASAVNLYVREKLAAVAVLRCLGASGRQALLIYLVQTTGLGLVGAMLGAALGAAVQGLLPRVLGDFLPVAITVSVSWPAVLTGLATGLLMAVLFALLPLLSIRRVSPLRVLRVAFEDDTATPDPVRGVVMAIIGVFILGFAYSQTRDWKLTLGFGAGLLAAFAALAGVGRLLMALVRRFFPVGWGYVWRQGLANLYRPQNQTLTLVTSIGLGTFLLATLFLSQALLLGRVQLASKESQANLVLFDIQPEQQAGVEELLRTQRLPVLQRVPIVTMRLTSINGRRVSEIKKDSVNGVPPWVLTREYRVTYRDTLNSSEKLVLGKIPALDADGTPLISVENGYLERAKLKLGDTLDFNVQGAPLRTIVGGTREVDRSQVQPSFLVVFPAGVLEKAPQFHVLLTHTEGTEALAAVQQALVREFPNVSAIDLGLILQTLEDILGKISFVVRFMAGFSILTGLLVLSSSVVISRYQRVRESVLLRTLGASRRDILSITLVEYGLLGLLAALAGIGLAVLAAWALAVFVFEVGFGPATLPLLGLAALVTALTAGIGLLNSRDVLRRSPLEVLRGEG</sequence>
<organism evidence="9 10">
    <name type="scientific">Hymenobacter arizonensis</name>
    <name type="common">Siccationidurans arizonensis</name>
    <dbReference type="NCBI Taxonomy" id="1227077"/>
    <lineage>
        <taxon>Bacteria</taxon>
        <taxon>Pseudomonadati</taxon>
        <taxon>Bacteroidota</taxon>
        <taxon>Cytophagia</taxon>
        <taxon>Cytophagales</taxon>
        <taxon>Hymenobacteraceae</taxon>
        <taxon>Hymenobacter</taxon>
    </lineage>
</organism>
<reference evidence="10" key="1">
    <citation type="submission" date="2016-10" db="EMBL/GenBank/DDBJ databases">
        <authorList>
            <person name="Varghese N."/>
            <person name="Submissions S."/>
        </authorList>
    </citation>
    <scope>NUCLEOTIDE SEQUENCE [LARGE SCALE GENOMIC DNA]</scope>
    <source>
        <strain evidence="10">OR362-8,ATCC BAA-1266,JCM 13504</strain>
    </source>
</reference>
<dbReference type="InterPro" id="IPR038766">
    <property type="entry name" value="Membrane_comp_ABC_pdt"/>
</dbReference>
<feature type="transmembrane region" description="Helical" evidence="6">
    <location>
        <begin position="441"/>
        <end position="463"/>
    </location>
</feature>
<evidence type="ECO:0000256" key="4">
    <source>
        <dbReference type="ARBA" id="ARBA00022989"/>
    </source>
</evidence>
<feature type="transmembrane region" description="Helical" evidence="6">
    <location>
        <begin position="317"/>
        <end position="342"/>
    </location>
</feature>
<gene>
    <name evidence="9" type="ORF">SAMN04515668_0174</name>
</gene>
<accession>A0A1I5SSZ3</accession>
<dbReference type="PANTHER" id="PTHR30287">
    <property type="entry name" value="MEMBRANE COMPONENT OF PREDICTED ABC SUPERFAMILY METABOLITE UPTAKE TRANSPORTER"/>
    <property type="match status" value="1"/>
</dbReference>
<dbReference type="Proteomes" id="UP000199029">
    <property type="component" value="Unassembled WGS sequence"/>
</dbReference>
<dbReference type="GO" id="GO:0005886">
    <property type="term" value="C:plasma membrane"/>
    <property type="evidence" value="ECO:0007669"/>
    <property type="project" value="UniProtKB-SubCell"/>
</dbReference>